<evidence type="ECO:0000313" key="2">
    <source>
        <dbReference type="EMBL" id="ADB53931.1"/>
    </source>
</evidence>
<dbReference type="EMBL" id="CP001854">
    <property type="protein sequence ID" value="ADB53931.1"/>
    <property type="molecule type" value="Genomic_DNA"/>
</dbReference>
<dbReference type="HOGENOM" id="CLU_318257_0_0_11"/>
<sequence length="996" mass="102886" precursor="true">MRFSPPRALVAALVALLVPLVLSASAHAFSLTSVGATPGRPANSPLGASDPAVRDPLSAAAHPDMAIRLDFDDVGNPTADSVDSLEIGLAPGIVAFVNHIETCTTWDMSQTRTNCPRSVIGSAITRASAPVLGALTLNGAIYRIPSPDPSRVPTAFGIDIEPPLPGLRRIKLVSPITVNPLNLGLTASLSGLPNFAEVPLVGRLPVHIDSITQILNGYNAEGRSFFTNPTSCIPAVVSVTARSHGGAPTSGNGSYTPTDCENVPFNTTLASSADPNTADSTSAISTDVIPGTEDIPRVSSMVRGTTFLGAPGMLLNPALAARLDACTDAGFALADSSVAANCPASSEVGTIDFTSPILGNFPGKAYFGTQTPTDRLRLFLDVPLFGAHIKLSGTVNPDFRTGQITLKFSDLPQVAFTNFRLTFKGGPQSALVTPTTCGPATTIATVTPWSGGAARTPSASYDVVDCARRFTPSMATSVSNPQAGADTSFTLSFDRPDRTVPVGRVAFDLPPGLIGSLALPGLTKCALATAAANACPASSRIGSVNAIVGSGTEPPTLPGSIYLTEPRVAGDPAGLSISVPARLGPVDAGIVTVAQRLTLGNDGGLDIVSDPIPALQLGIPLAIRRLTVNVDRAGFMKNPTSCGTPKASGAFSPLDGGAGATASSTITVNGCDRLPFGPRITGTIGGRGQNREGQHPSFTTRITQRAGESAMKTAVVTLPRAVSTNLPTLRAACPLATYNARRCTARTIVATATAVSPLINRPITGPTYLVRTASGGLPSLAVELRGEVSLDLLGTNAVRGGLVITTFGSIPDLPLSSFELRFRGGREGVLTTVGDLCARPVLGARFTSQSGRATSQSPRLTALGCVPRPKSGATLRFRRGAGRLGVRTGVARSGKPLSSVRIGLPRGLLIRGASVTSKAGRTRLARRAIRVSGRTITVKLSRRGARKVTVNVRGVRASSARLARRLAARRGRLTVTVRTAQKGGPRVTQKVKLKLR</sequence>
<reference evidence="3" key="2">
    <citation type="submission" date="2010-01" db="EMBL/GenBank/DDBJ databases">
        <title>The complete genome of Conexibacter woesei DSM 14684.</title>
        <authorList>
            <consortium name="US DOE Joint Genome Institute (JGI-PGF)"/>
            <person name="Lucas S."/>
            <person name="Copeland A."/>
            <person name="Lapidus A."/>
            <person name="Glavina del Rio T."/>
            <person name="Dalin E."/>
            <person name="Tice H."/>
            <person name="Bruce D."/>
            <person name="Goodwin L."/>
            <person name="Pitluck S."/>
            <person name="Kyrpides N."/>
            <person name="Mavromatis K."/>
            <person name="Ivanova N."/>
            <person name="Mikhailova N."/>
            <person name="Chertkov O."/>
            <person name="Brettin T."/>
            <person name="Detter J.C."/>
            <person name="Han C."/>
            <person name="Larimer F."/>
            <person name="Land M."/>
            <person name="Hauser L."/>
            <person name="Markowitz V."/>
            <person name="Cheng J.-F."/>
            <person name="Hugenholtz P."/>
            <person name="Woyke T."/>
            <person name="Wu D."/>
            <person name="Pukall R."/>
            <person name="Steenblock K."/>
            <person name="Schneider S."/>
            <person name="Klenk H.-P."/>
            <person name="Eisen J.A."/>
        </authorList>
    </citation>
    <scope>NUCLEOTIDE SEQUENCE [LARGE SCALE GENOMIC DNA]</scope>
    <source>
        <strain evidence="3">DSM 14684 / CIP 108061 / JCM 11494 / NBRC 100937 / ID131577</strain>
    </source>
</reference>
<organism evidence="2 3">
    <name type="scientific">Conexibacter woesei (strain DSM 14684 / CCUG 47730 / CIP 108061 / JCM 11494 / NBRC 100937 / ID131577)</name>
    <dbReference type="NCBI Taxonomy" id="469383"/>
    <lineage>
        <taxon>Bacteria</taxon>
        <taxon>Bacillati</taxon>
        <taxon>Actinomycetota</taxon>
        <taxon>Thermoleophilia</taxon>
        <taxon>Solirubrobacterales</taxon>
        <taxon>Conexibacteraceae</taxon>
        <taxon>Conexibacter</taxon>
    </lineage>
</organism>
<name>D3F0J7_CONWI</name>
<dbReference type="RefSeq" id="WP_012936982.1">
    <property type="nucleotide sequence ID" value="NC_013739.1"/>
</dbReference>
<keyword evidence="3" id="KW-1185">Reference proteome</keyword>
<dbReference type="AlphaFoldDB" id="D3F0J7"/>
<dbReference type="eggNOG" id="ENOG5031MQK">
    <property type="taxonomic scope" value="Bacteria"/>
</dbReference>
<dbReference type="STRING" id="469383.Cwoe_5526"/>
<dbReference type="KEGG" id="cwo:Cwoe_5526"/>
<feature type="signal peptide" evidence="1">
    <location>
        <begin position="1"/>
        <end position="28"/>
    </location>
</feature>
<proteinExistence type="predicted"/>
<evidence type="ECO:0000313" key="3">
    <source>
        <dbReference type="Proteomes" id="UP000008229"/>
    </source>
</evidence>
<gene>
    <name evidence="2" type="ordered locus">Cwoe_5526</name>
</gene>
<keyword evidence="1" id="KW-0732">Signal</keyword>
<feature type="chain" id="PRO_5003043904" evidence="1">
    <location>
        <begin position="29"/>
        <end position="996"/>
    </location>
</feature>
<evidence type="ECO:0000256" key="1">
    <source>
        <dbReference type="SAM" id="SignalP"/>
    </source>
</evidence>
<dbReference type="Proteomes" id="UP000008229">
    <property type="component" value="Chromosome"/>
</dbReference>
<protein>
    <submittedName>
        <fullName evidence="2">Uncharacterized protein</fullName>
    </submittedName>
</protein>
<accession>D3F0J7</accession>
<dbReference type="OrthoDB" id="5240636at2"/>
<reference evidence="2 3" key="1">
    <citation type="journal article" date="2010" name="Stand. Genomic Sci.">
        <title>Complete genome sequence of Conexibacter woesei type strain (ID131577).</title>
        <authorList>
            <person name="Pukall R."/>
            <person name="Lapidus A."/>
            <person name="Glavina Del Rio T."/>
            <person name="Copeland A."/>
            <person name="Tice H."/>
            <person name="Cheng J.-F."/>
            <person name="Lucas S."/>
            <person name="Chen F."/>
            <person name="Nolan M."/>
            <person name="Bruce D."/>
            <person name="Goodwin L."/>
            <person name="Pitluck S."/>
            <person name="Mavromatis K."/>
            <person name="Ivanova N."/>
            <person name="Ovchinnikova G."/>
            <person name="Pati A."/>
            <person name="Chen A."/>
            <person name="Palaniappan K."/>
            <person name="Land M."/>
            <person name="Hauser L."/>
            <person name="Chang Y.-J."/>
            <person name="Jeffries C.D."/>
            <person name="Chain P."/>
            <person name="Meincke L."/>
            <person name="Sims D."/>
            <person name="Brettin T."/>
            <person name="Detter J.C."/>
            <person name="Rohde M."/>
            <person name="Goeker M."/>
            <person name="Bristow J."/>
            <person name="Eisen J.A."/>
            <person name="Markowitz V."/>
            <person name="Kyrpides N.C."/>
            <person name="Klenk H.-P."/>
            <person name="Hugenholtz P."/>
        </authorList>
    </citation>
    <scope>NUCLEOTIDE SEQUENCE [LARGE SCALE GENOMIC DNA]</scope>
    <source>
        <strain evidence="3">DSM 14684 / CIP 108061 / JCM 11494 / NBRC 100937 / ID131577</strain>
    </source>
</reference>